<keyword evidence="2" id="KW-0677">Repeat</keyword>
<dbReference type="RefSeq" id="WP_084336305.1">
    <property type="nucleotide sequence ID" value="NZ_FNFD01000008.1"/>
</dbReference>
<proteinExistence type="predicted"/>
<dbReference type="Gene3D" id="2.130.10.80">
    <property type="entry name" value="Galactose oxidase/kelch, beta-propeller"/>
    <property type="match status" value="1"/>
</dbReference>
<dbReference type="PANTHER" id="PTHR46344">
    <property type="entry name" value="OS02G0202900 PROTEIN"/>
    <property type="match status" value="1"/>
</dbReference>
<dbReference type="STRING" id="137658.SAMN05216186_10813"/>
<dbReference type="Gene3D" id="2.120.10.80">
    <property type="entry name" value="Kelch-type beta propeller"/>
    <property type="match status" value="1"/>
</dbReference>
<dbReference type="InterPro" id="IPR037293">
    <property type="entry name" value="Gal_Oxidase_central_sf"/>
</dbReference>
<evidence type="ECO:0000256" key="1">
    <source>
        <dbReference type="ARBA" id="ARBA00022441"/>
    </source>
</evidence>
<dbReference type="PANTHER" id="PTHR46344:SF27">
    <property type="entry name" value="KELCH REPEAT SUPERFAMILY PROTEIN"/>
    <property type="match status" value="1"/>
</dbReference>
<feature type="region of interest" description="Disordered" evidence="3">
    <location>
        <begin position="596"/>
        <end position="630"/>
    </location>
</feature>
<evidence type="ECO:0000313" key="5">
    <source>
        <dbReference type="Proteomes" id="UP000198706"/>
    </source>
</evidence>
<accession>A0A1G9CNA5</accession>
<name>A0A1G9CNA5_9PSED</name>
<keyword evidence="5" id="KW-1185">Reference proteome</keyword>
<dbReference type="AlphaFoldDB" id="A0A1G9CNA5"/>
<evidence type="ECO:0000256" key="3">
    <source>
        <dbReference type="SAM" id="MobiDB-lite"/>
    </source>
</evidence>
<evidence type="ECO:0000313" key="4">
    <source>
        <dbReference type="EMBL" id="SDK53127.1"/>
    </source>
</evidence>
<organism evidence="4 5">
    <name type="scientific">Pseudomonas indica</name>
    <dbReference type="NCBI Taxonomy" id="137658"/>
    <lineage>
        <taxon>Bacteria</taxon>
        <taxon>Pseudomonadati</taxon>
        <taxon>Pseudomonadota</taxon>
        <taxon>Gammaproteobacteria</taxon>
        <taxon>Pseudomonadales</taxon>
        <taxon>Pseudomonadaceae</taxon>
        <taxon>Pseudomonas</taxon>
    </lineage>
</organism>
<dbReference type="EMBL" id="FNFD01000008">
    <property type="protein sequence ID" value="SDK53127.1"/>
    <property type="molecule type" value="Genomic_DNA"/>
</dbReference>
<evidence type="ECO:0000256" key="2">
    <source>
        <dbReference type="ARBA" id="ARBA00022737"/>
    </source>
</evidence>
<dbReference type="Proteomes" id="UP000198706">
    <property type="component" value="Unassembled WGS sequence"/>
</dbReference>
<dbReference type="SUPFAM" id="SSF117281">
    <property type="entry name" value="Kelch motif"/>
    <property type="match status" value="1"/>
</dbReference>
<dbReference type="InterPro" id="IPR015915">
    <property type="entry name" value="Kelch-typ_b-propeller"/>
</dbReference>
<keyword evidence="1" id="KW-0880">Kelch repeat</keyword>
<gene>
    <name evidence="4" type="ORF">SAMN05216186_10813</name>
</gene>
<protein>
    <recommendedName>
        <fullName evidence="6">Kelch motif-containing protein</fullName>
    </recommendedName>
</protein>
<sequence>MAGTWAALANEPPASIATTLLLTDGSVLAQGVSTNQWYRLRPDSSGNYVNGTWTTLAASVHAPLYYASGILRDGRAIVAGGEYDAGALVWLLNVEAYDPVANTWTTLPNPAGWTRIGDAPGCVLPDGRFFLGQVGTRRTAIYNPATNTWTAAADKINAVGEESWSLLPDGSIHAVDCSNPPNAEKYIIAANTWVADGTTPQTLVDSISEIGASVLLPDGRLFVIGATGFTALYTPPPIANQVGTWVQGPSIPQVNPGQPLGAVDAPACLLPNGNVLFTVGPITVPATFQAPTFFFEYDPGANTISPVPAATSSSVPYWGRMLMLPTGQVLYTTGKTSVQVYTPSGSPDSVWRPTITDCPGAVRRGRTYRLLGRQINGLSQCVYYGNDATQATNYPIVRLESGGSVYYCRTSNFSTMGLQTGTVIHGCDFTVPTSVPDGSYCLRVIANGIRSACRTVSVTSKFFKELKYEIKEKLEILENIKAIQDARSKRIPDFIDPKLIREDIDIFERIQDEWAKSLGTLAAQVDRTHLQLSRAFIGPEERPLVGPPEPVVEKLDVPKISEERARRESEKTAFNDGRKELAVSKEAERIHRLIHAISRSGGKGIEEDGTAGRQPGGDSAKPTRRKPKKS</sequence>
<reference evidence="4 5" key="1">
    <citation type="submission" date="2016-10" db="EMBL/GenBank/DDBJ databases">
        <authorList>
            <person name="de Groot N.N."/>
        </authorList>
    </citation>
    <scope>NUCLEOTIDE SEQUENCE [LARGE SCALE GENOMIC DNA]</scope>
    <source>
        <strain evidence="4 5">JCM 21544</strain>
    </source>
</reference>
<evidence type="ECO:0008006" key="6">
    <source>
        <dbReference type="Google" id="ProtNLM"/>
    </source>
</evidence>